<keyword evidence="2" id="KW-1185">Reference proteome</keyword>
<dbReference type="Proteomes" id="UP001303946">
    <property type="component" value="Chromosome"/>
</dbReference>
<evidence type="ECO:0000313" key="2">
    <source>
        <dbReference type="Proteomes" id="UP001303946"/>
    </source>
</evidence>
<sequence length="127" mass="14118">MTALVEIVFTDSKGRRWVVPELFTTDGASIPRFLWSLIGSPFTGKYRLPAVAHDAAYQVVGQPKADADRMFHEAMLEQGVGRVKAWAMYSAVRLFGGDPYAQAQARGQQRERALQALAEFNDENGLE</sequence>
<proteinExistence type="predicted"/>
<gene>
    <name evidence="1" type="ORF">RXV79_16305</name>
</gene>
<organism evidence="1 2">
    <name type="scientific">Piscinibacter gummiphilus</name>
    <dbReference type="NCBI Taxonomy" id="946333"/>
    <lineage>
        <taxon>Bacteria</taxon>
        <taxon>Pseudomonadati</taxon>
        <taxon>Pseudomonadota</taxon>
        <taxon>Betaproteobacteria</taxon>
        <taxon>Burkholderiales</taxon>
        <taxon>Sphaerotilaceae</taxon>
        <taxon>Piscinibacter</taxon>
    </lineage>
</organism>
<name>A0ABZ0CNE2_9BURK</name>
<dbReference type="EMBL" id="CP136336">
    <property type="protein sequence ID" value="WOB06485.1"/>
    <property type="molecule type" value="Genomic_DNA"/>
</dbReference>
<reference evidence="1 2" key="1">
    <citation type="submission" date="2023-10" db="EMBL/GenBank/DDBJ databases">
        <title>Bacteria for the degradation of biodegradable plastic PBAT(Polybutylene adipate terephthalate).</title>
        <authorList>
            <person name="Weon H.-Y."/>
            <person name="Yeon J."/>
        </authorList>
    </citation>
    <scope>NUCLEOTIDE SEQUENCE [LARGE SCALE GENOMIC DNA]</scope>
    <source>
        <strain evidence="1 2">SBD 7-3</strain>
    </source>
</reference>
<dbReference type="RefSeq" id="WP_316698948.1">
    <property type="nucleotide sequence ID" value="NZ_CP136336.1"/>
</dbReference>
<protein>
    <submittedName>
        <fullName evidence="1">DUF1353 domain-containing protein</fullName>
    </submittedName>
</protein>
<evidence type="ECO:0000313" key="1">
    <source>
        <dbReference type="EMBL" id="WOB06485.1"/>
    </source>
</evidence>
<dbReference type="Pfam" id="PF07087">
    <property type="entry name" value="DUF1353"/>
    <property type="match status" value="1"/>
</dbReference>
<dbReference type="InterPro" id="IPR010767">
    <property type="entry name" value="Phage_CGC-2007_Cje0229"/>
</dbReference>
<accession>A0ABZ0CNE2</accession>